<evidence type="ECO:0000313" key="3">
    <source>
        <dbReference type="EMBL" id="PPE70200.1"/>
    </source>
</evidence>
<dbReference type="Proteomes" id="UP000294772">
    <property type="component" value="Unassembled WGS sequence"/>
</dbReference>
<keyword evidence="5" id="KW-1185">Reference proteome</keyword>
<dbReference type="EMBL" id="SLXF01000003">
    <property type="protein sequence ID" value="TCP08143.1"/>
    <property type="molecule type" value="Genomic_DNA"/>
</dbReference>
<evidence type="ECO:0000313" key="4">
    <source>
        <dbReference type="EMBL" id="TCP08143.1"/>
    </source>
</evidence>
<dbReference type="EMBL" id="PSNY01000007">
    <property type="protein sequence ID" value="PPE70200.1"/>
    <property type="molecule type" value="Genomic_DNA"/>
</dbReference>
<dbReference type="CDD" id="cd06558">
    <property type="entry name" value="crotonase-like"/>
    <property type="match status" value="1"/>
</dbReference>
<dbReference type="SUPFAM" id="SSF52096">
    <property type="entry name" value="ClpP/crotonase"/>
    <property type="match status" value="1"/>
</dbReference>
<dbReference type="PANTHER" id="PTHR11941:SF54">
    <property type="entry name" value="ENOYL-COA HYDRATASE, MITOCHONDRIAL"/>
    <property type="match status" value="1"/>
</dbReference>
<dbReference type="Pfam" id="PF00378">
    <property type="entry name" value="ECH_1"/>
    <property type="match status" value="1"/>
</dbReference>
<dbReference type="GO" id="GO:0003824">
    <property type="term" value="F:catalytic activity"/>
    <property type="evidence" value="ECO:0007669"/>
    <property type="project" value="InterPro"/>
</dbReference>
<dbReference type="GO" id="GO:0006635">
    <property type="term" value="P:fatty acid beta-oxidation"/>
    <property type="evidence" value="ECO:0007669"/>
    <property type="project" value="TreeGrafter"/>
</dbReference>
<protein>
    <submittedName>
        <fullName evidence="3">Crotonase</fullName>
    </submittedName>
    <submittedName>
        <fullName evidence="4">Short chain enoyl-CoA hydratase</fullName>
    </submittedName>
</protein>
<evidence type="ECO:0000313" key="5">
    <source>
        <dbReference type="Proteomes" id="UP000239406"/>
    </source>
</evidence>
<comment type="caution">
    <text evidence="3">The sequence shown here is derived from an EMBL/GenBank/DDBJ whole genome shotgun (WGS) entry which is preliminary data.</text>
</comment>
<dbReference type="InterPro" id="IPR029045">
    <property type="entry name" value="ClpP/crotonase-like_dom_sf"/>
</dbReference>
<reference evidence="3 5" key="1">
    <citation type="submission" date="2018-02" db="EMBL/GenBank/DDBJ databases">
        <title>Reclassifiation of [Polyangium] brachysporum DSM 7029 as Guopingzhaonella breviflexa gen. nov., sp. nov., a member of the family Comamonadaceae.</title>
        <authorList>
            <person name="Tang B."/>
        </authorList>
    </citation>
    <scope>NUCLEOTIDE SEQUENCE [LARGE SCALE GENOMIC DNA]</scope>
    <source>
        <strain evidence="3 5">DSM 15344</strain>
    </source>
</reference>
<dbReference type="Proteomes" id="UP000239406">
    <property type="component" value="Unassembled WGS sequence"/>
</dbReference>
<evidence type="ECO:0000256" key="2">
    <source>
        <dbReference type="RuleBase" id="RU003707"/>
    </source>
</evidence>
<evidence type="ECO:0000256" key="1">
    <source>
        <dbReference type="ARBA" id="ARBA00005254"/>
    </source>
</evidence>
<dbReference type="InterPro" id="IPR001753">
    <property type="entry name" value="Enoyl-CoA_hydra/iso"/>
</dbReference>
<dbReference type="InterPro" id="IPR018376">
    <property type="entry name" value="Enoyl-CoA_hyd/isom_CS"/>
</dbReference>
<accession>A0A2S5T5C7</accession>
<dbReference type="PROSITE" id="PS00166">
    <property type="entry name" value="ENOYL_COA_HYDRATASE"/>
    <property type="match status" value="1"/>
</dbReference>
<dbReference type="AlphaFoldDB" id="A0A2S5T5C7"/>
<name>A0A2S5T5C7_9BURK</name>
<organism evidence="3 5">
    <name type="scientific">Caldimonas thermodepolymerans</name>
    <dbReference type="NCBI Taxonomy" id="215580"/>
    <lineage>
        <taxon>Bacteria</taxon>
        <taxon>Pseudomonadati</taxon>
        <taxon>Pseudomonadota</taxon>
        <taxon>Betaproteobacteria</taxon>
        <taxon>Burkholderiales</taxon>
        <taxon>Sphaerotilaceae</taxon>
        <taxon>Caldimonas</taxon>
    </lineage>
</organism>
<dbReference type="OrthoDB" id="9774843at2"/>
<comment type="similarity">
    <text evidence="1 2">Belongs to the enoyl-CoA hydratase/isomerase family.</text>
</comment>
<reference evidence="4 6" key="2">
    <citation type="submission" date="2019-03" db="EMBL/GenBank/DDBJ databases">
        <title>Genomic Encyclopedia of Type Strains, Phase IV (KMG-IV): sequencing the most valuable type-strain genomes for metagenomic binning, comparative biology and taxonomic classification.</title>
        <authorList>
            <person name="Goeker M."/>
        </authorList>
    </citation>
    <scope>NUCLEOTIDE SEQUENCE [LARGE SCALE GENOMIC DNA]</scope>
    <source>
        <strain evidence="4 6">DSM 15264</strain>
    </source>
</reference>
<proteinExistence type="inferred from homology"/>
<gene>
    <name evidence="3" type="ORF">C1702_08050</name>
    <name evidence="4" type="ORF">EV676_103176</name>
</gene>
<dbReference type="PANTHER" id="PTHR11941">
    <property type="entry name" value="ENOYL-COA HYDRATASE-RELATED"/>
    <property type="match status" value="1"/>
</dbReference>
<dbReference type="Gene3D" id="3.90.226.10">
    <property type="entry name" value="2-enoyl-CoA Hydratase, Chain A, domain 1"/>
    <property type="match status" value="1"/>
</dbReference>
<sequence>MNAAAVAFENEAVRLTEAEPGIWLFRMTRPREMNTLTSELLDGLQATIAHCRKVRTRALILTGEGRAFCCGAHLRYFAGPQAIFHDPQSARDRYLVRIAELFDELEACAFPTIAAVNGYALGGGCEMALSCDLRVLSSEARIGLPETKLGAIAGAGGVQKLIRHVGRSKALEWILLARHVDAATADAHGLAAAVVPPDQVLPRALELARELRALAPLAVSQSKATIYASEDADLRSARRYGVDALAMLVGGREWREGMSAFLEKRAPEFEAW</sequence>
<dbReference type="RefSeq" id="WP_104357175.1">
    <property type="nucleotide sequence ID" value="NZ_CALFFA010000006.1"/>
</dbReference>
<evidence type="ECO:0000313" key="6">
    <source>
        <dbReference type="Proteomes" id="UP000294772"/>
    </source>
</evidence>